<evidence type="ECO:0000313" key="2">
    <source>
        <dbReference type="EMBL" id="CAG8573335.1"/>
    </source>
</evidence>
<organism evidence="2 3">
    <name type="scientific">Diversispora eburnea</name>
    <dbReference type="NCBI Taxonomy" id="1213867"/>
    <lineage>
        <taxon>Eukaryota</taxon>
        <taxon>Fungi</taxon>
        <taxon>Fungi incertae sedis</taxon>
        <taxon>Mucoromycota</taxon>
        <taxon>Glomeromycotina</taxon>
        <taxon>Glomeromycetes</taxon>
        <taxon>Diversisporales</taxon>
        <taxon>Diversisporaceae</taxon>
        <taxon>Diversispora</taxon>
    </lineage>
</organism>
<comment type="caution">
    <text evidence="2">The sequence shown here is derived from an EMBL/GenBank/DDBJ whole genome shotgun (WGS) entry which is preliminary data.</text>
</comment>
<reference evidence="2" key="1">
    <citation type="submission" date="2021-06" db="EMBL/GenBank/DDBJ databases">
        <authorList>
            <person name="Kallberg Y."/>
            <person name="Tangrot J."/>
            <person name="Rosling A."/>
        </authorList>
    </citation>
    <scope>NUCLEOTIDE SEQUENCE</scope>
    <source>
        <strain evidence="2">AZ414A</strain>
    </source>
</reference>
<feature type="coiled-coil region" evidence="1">
    <location>
        <begin position="357"/>
        <end position="384"/>
    </location>
</feature>
<keyword evidence="3" id="KW-1185">Reference proteome</keyword>
<proteinExistence type="predicted"/>
<gene>
    <name evidence="2" type="ORF">DEBURN_LOCUS8196</name>
</gene>
<evidence type="ECO:0000256" key="1">
    <source>
        <dbReference type="SAM" id="Coils"/>
    </source>
</evidence>
<dbReference type="OrthoDB" id="2351813at2759"/>
<name>A0A9N9G0L6_9GLOM</name>
<keyword evidence="1" id="KW-0175">Coiled coil</keyword>
<evidence type="ECO:0000313" key="3">
    <source>
        <dbReference type="Proteomes" id="UP000789706"/>
    </source>
</evidence>
<accession>A0A9N9G0L6</accession>
<dbReference type="Proteomes" id="UP000789706">
    <property type="component" value="Unassembled WGS sequence"/>
</dbReference>
<dbReference type="EMBL" id="CAJVPK010001142">
    <property type="protein sequence ID" value="CAG8573335.1"/>
    <property type="molecule type" value="Genomic_DNA"/>
</dbReference>
<dbReference type="AlphaFoldDB" id="A0A9N9G0L6"/>
<sequence length="912" mass="103580">MGLLSEGDIVEYLYEDCTHKATLREGCLYTKDGKYHTFPEFIRAVRKLKLKEKVRPNDFHNLKINGMTYWEAREKLYKLYFDQGEEEDEEIVDSIASEGKLEDLPNTIETVPWNKDLENRLCQLYVRDDVVDIFWGRSILTGETTWSVYVVTRDLSLCEYKEVTVGQVIHFIPEEKGVFNAEIPPQSAHVPLPTWKKVPRDLQKAFDEALNNELGPPFREAHYNLVGMSTGYKRTKGKFTEKPAIILYVRQKGILRRGCSLFPDKICGYPVDVVEACVATPYGYSASVCQTYQKNVKLGSSIGVIEPQRTCGTLGAVVHDKKDSKQIGILSCEHICRFSELSGGTGVTIYQPSHKDLDELKQSLDEMANENEAYKKIYENMHSQIDKDIQDSALACYERGMRSNFFSKAHQKNFGIDVAFRISNKNRTLCPNKFSVPPKCFKSVKLPENTCLNGFYTYEELDDIDEMEVFKVGKSTGLSRGKLVPISTAISIGLTNESIKFANEQGEISPHNNIKDKECFIGYMKAPLFQNYQKCYPTVWFDRQLVFFFRPGDFETGDSGASVIDQKGEALGILHASWMAGNSRYAIASPYFAVFEALDVEFEETSNDDIREIKQSSVNITSTETENSNDTREQIVLQTEDVSASDISDNTSNSNHFVTASGNSDTQQELETSTSSIPVETISLEEKEENEFLDSMYKEQVMESEKTMTSTSYESKTMTKCHDQNNVLDNSGTTSEILESHNQIVEGLIQEITYNHKQSIVPEINPLSSINGNNGEINVSGIQDIVLDSVQSLSDLFDKAIKSDQKQILYWYYYSLEFENKVKSFIADGKIKDKTTRSKIFKKLKPFLPKITNVQVICRSNENVNYYGITDESLYPIYKLSHEDEEGIEAKYKDGSYYIKCEVSEINTVILN</sequence>
<protein>
    <submittedName>
        <fullName evidence="2">2921_t:CDS:1</fullName>
    </submittedName>
</protein>